<protein>
    <recommendedName>
        <fullName evidence="2">DUF6533 domain-containing protein</fullName>
    </recommendedName>
</protein>
<feature type="transmembrane region" description="Helical" evidence="1">
    <location>
        <begin position="249"/>
        <end position="277"/>
    </location>
</feature>
<evidence type="ECO:0000256" key="1">
    <source>
        <dbReference type="SAM" id="Phobius"/>
    </source>
</evidence>
<organism evidence="3 4">
    <name type="scientific">Psilocybe cyanescens</name>
    <dbReference type="NCBI Taxonomy" id="93625"/>
    <lineage>
        <taxon>Eukaryota</taxon>
        <taxon>Fungi</taxon>
        <taxon>Dikarya</taxon>
        <taxon>Basidiomycota</taxon>
        <taxon>Agaricomycotina</taxon>
        <taxon>Agaricomycetes</taxon>
        <taxon>Agaricomycetidae</taxon>
        <taxon>Agaricales</taxon>
        <taxon>Agaricineae</taxon>
        <taxon>Strophariaceae</taxon>
        <taxon>Psilocybe</taxon>
    </lineage>
</organism>
<dbReference type="AlphaFoldDB" id="A0A409WXR7"/>
<evidence type="ECO:0000313" key="4">
    <source>
        <dbReference type="Proteomes" id="UP000283269"/>
    </source>
</evidence>
<name>A0A409WXR7_PSICY</name>
<accession>A0A409WXR7</accession>
<keyword evidence="1" id="KW-0812">Transmembrane</keyword>
<feature type="transmembrane region" description="Helical" evidence="1">
    <location>
        <begin position="72"/>
        <end position="88"/>
    </location>
</feature>
<dbReference type="InterPro" id="IPR045340">
    <property type="entry name" value="DUF6533"/>
</dbReference>
<feature type="domain" description="DUF6533" evidence="2">
    <location>
        <begin position="17"/>
        <end position="56"/>
    </location>
</feature>
<dbReference type="OrthoDB" id="2638860at2759"/>
<keyword evidence="1" id="KW-0472">Membrane</keyword>
<keyword evidence="4" id="KW-1185">Reference proteome</keyword>
<feature type="transmembrane region" description="Helical" evidence="1">
    <location>
        <begin position="122"/>
        <end position="143"/>
    </location>
</feature>
<dbReference type="Proteomes" id="UP000283269">
    <property type="component" value="Unassembled WGS sequence"/>
</dbReference>
<dbReference type="InParanoid" id="A0A409WXR7"/>
<feature type="transmembrane region" description="Helical" evidence="1">
    <location>
        <begin position="48"/>
        <end position="65"/>
    </location>
</feature>
<dbReference type="Pfam" id="PF20151">
    <property type="entry name" value="DUF6533"/>
    <property type="match status" value="1"/>
</dbReference>
<evidence type="ECO:0000313" key="3">
    <source>
        <dbReference type="EMBL" id="PPQ83314.1"/>
    </source>
</evidence>
<proteinExistence type="predicted"/>
<reference evidence="3 4" key="1">
    <citation type="journal article" date="2018" name="Evol. Lett.">
        <title>Horizontal gene cluster transfer increased hallucinogenic mushroom diversity.</title>
        <authorList>
            <person name="Reynolds H.T."/>
            <person name="Vijayakumar V."/>
            <person name="Gluck-Thaler E."/>
            <person name="Korotkin H.B."/>
            <person name="Matheny P.B."/>
            <person name="Slot J.C."/>
        </authorList>
    </citation>
    <scope>NUCLEOTIDE SEQUENCE [LARGE SCALE GENOMIC DNA]</scope>
    <source>
        <strain evidence="3 4">2631</strain>
    </source>
</reference>
<evidence type="ECO:0000259" key="2">
    <source>
        <dbReference type="Pfam" id="PF20151"/>
    </source>
</evidence>
<feature type="transmembrane region" description="Helical" evidence="1">
    <location>
        <begin position="169"/>
        <end position="190"/>
    </location>
</feature>
<comment type="caution">
    <text evidence="3">The sequence shown here is derived from an EMBL/GenBank/DDBJ whole genome shotgun (WGS) entry which is preliminary data.</text>
</comment>
<feature type="transmembrane region" description="Helical" evidence="1">
    <location>
        <begin position="211"/>
        <end position="237"/>
    </location>
</feature>
<gene>
    <name evidence="3" type="ORF">CVT25_004054</name>
</gene>
<dbReference type="EMBL" id="NHYD01003028">
    <property type="protein sequence ID" value="PPQ83314.1"/>
    <property type="molecule type" value="Genomic_DNA"/>
</dbReference>
<sequence>MGNATTEWLLEDSIHVYLTVATAACLVYDHCTTLADEIELVWKRPGHILVKFLFLISIMIVIIGADDPLYRILSYLVLVPLFAMQGTYTVQTIPYTAGADGLITPGIMMCRISSMHHHNHKIITLLAASFALEIGSVVVMKIITDRITVPVPDPAPGIHFCMKTSEAQWLYVISVPSVSFELLLLVMSLLRGVHYYRSQIRTSWTFHGRNSLANILFLDSITFPFITLAILLVYLVALMRSHVGRFLLTLWALLMVYLAFICQVALGQLTFVISVFWPSIAGPRLILNLREAYYQPFEQECNIVYDDVDLGDLSFK</sequence>
<keyword evidence="1" id="KW-1133">Transmembrane helix</keyword>